<accession>A0A9W8EA44</accession>
<keyword evidence="5" id="KW-0378">Hydrolase</keyword>
<dbReference type="Gene3D" id="2.130.10.10">
    <property type="entry name" value="YVTN repeat-like/Quinoprotein amine dehydrogenase"/>
    <property type="match status" value="1"/>
</dbReference>
<dbReference type="InterPro" id="IPR052415">
    <property type="entry name" value="Diphthine_MTase"/>
</dbReference>
<gene>
    <name evidence="5" type="primary">DPH7</name>
    <name evidence="5" type="ORF">H4R34_006082</name>
</gene>
<proteinExistence type="predicted"/>
<feature type="region of interest" description="Disordered" evidence="4">
    <location>
        <begin position="44"/>
        <end position="63"/>
    </location>
</feature>
<keyword evidence="6" id="KW-1185">Reference proteome</keyword>
<dbReference type="InterPro" id="IPR015943">
    <property type="entry name" value="WD40/YVTN_repeat-like_dom_sf"/>
</dbReference>
<organism evidence="5 6">
    <name type="scientific">Dimargaris verticillata</name>
    <dbReference type="NCBI Taxonomy" id="2761393"/>
    <lineage>
        <taxon>Eukaryota</taxon>
        <taxon>Fungi</taxon>
        <taxon>Fungi incertae sedis</taxon>
        <taxon>Zoopagomycota</taxon>
        <taxon>Kickxellomycotina</taxon>
        <taxon>Dimargaritomycetes</taxon>
        <taxon>Dimargaritales</taxon>
        <taxon>Dimargaritaceae</taxon>
        <taxon>Dimargaris</taxon>
    </lineage>
</organism>
<keyword evidence="1" id="KW-0853">WD repeat</keyword>
<dbReference type="EC" id="3.1.1.97" evidence="5"/>
<reference evidence="5" key="1">
    <citation type="submission" date="2022-07" db="EMBL/GenBank/DDBJ databases">
        <title>Phylogenomic reconstructions and comparative analyses of Kickxellomycotina fungi.</title>
        <authorList>
            <person name="Reynolds N.K."/>
            <person name="Stajich J.E."/>
            <person name="Barry K."/>
            <person name="Grigoriev I.V."/>
            <person name="Crous P."/>
            <person name="Smith M.E."/>
        </authorList>
    </citation>
    <scope>NUCLEOTIDE SEQUENCE</scope>
    <source>
        <strain evidence="5">RSA 567</strain>
    </source>
</reference>
<dbReference type="EMBL" id="JANBQB010001811">
    <property type="protein sequence ID" value="KAJ1970353.1"/>
    <property type="molecule type" value="Genomic_DNA"/>
</dbReference>
<evidence type="ECO:0000256" key="4">
    <source>
        <dbReference type="SAM" id="MobiDB-lite"/>
    </source>
</evidence>
<comment type="caution">
    <text evidence="5">The sequence shown here is derived from an EMBL/GenBank/DDBJ whole genome shotgun (WGS) entry which is preliminary data.</text>
</comment>
<evidence type="ECO:0000256" key="3">
    <source>
        <dbReference type="ARBA" id="ARBA00043952"/>
    </source>
</evidence>
<feature type="compositionally biased region" description="Low complexity" evidence="4">
    <location>
        <begin position="45"/>
        <end position="54"/>
    </location>
</feature>
<dbReference type="OrthoDB" id="1930760at2759"/>
<dbReference type="GO" id="GO:0017183">
    <property type="term" value="P:protein histidyl modification to diphthamide"/>
    <property type="evidence" value="ECO:0007669"/>
    <property type="project" value="TreeGrafter"/>
</dbReference>
<dbReference type="SUPFAM" id="SSF50978">
    <property type="entry name" value="WD40 repeat-like"/>
    <property type="match status" value="1"/>
</dbReference>
<evidence type="ECO:0000256" key="1">
    <source>
        <dbReference type="ARBA" id="ARBA00022574"/>
    </source>
</evidence>
<dbReference type="PANTHER" id="PTHR46042:SF1">
    <property type="entry name" value="DIPHTHINE METHYLTRANSFERASE"/>
    <property type="match status" value="1"/>
</dbReference>
<feature type="non-terminal residue" evidence="5">
    <location>
        <position position="259"/>
    </location>
</feature>
<dbReference type="Proteomes" id="UP001151582">
    <property type="component" value="Unassembled WGS sequence"/>
</dbReference>
<dbReference type="GO" id="GO:0005737">
    <property type="term" value="C:cytoplasm"/>
    <property type="evidence" value="ECO:0007669"/>
    <property type="project" value="TreeGrafter"/>
</dbReference>
<evidence type="ECO:0000256" key="2">
    <source>
        <dbReference type="ARBA" id="ARBA00022737"/>
    </source>
</evidence>
<dbReference type="InterPro" id="IPR036322">
    <property type="entry name" value="WD40_repeat_dom_sf"/>
</dbReference>
<evidence type="ECO:0000313" key="5">
    <source>
        <dbReference type="EMBL" id="KAJ1970353.1"/>
    </source>
</evidence>
<protein>
    <submittedName>
        <fullName evidence="5">Diphthamide biosynthesis</fullName>
        <ecNumber evidence="5">3.1.1.97</ecNumber>
    </submittedName>
</protein>
<name>A0A9W8EA44_9FUNG</name>
<evidence type="ECO:0000313" key="6">
    <source>
        <dbReference type="Proteomes" id="UP001151582"/>
    </source>
</evidence>
<comment type="pathway">
    <text evidence="3">Protein modification.</text>
</comment>
<sequence length="259" mass="28914">MVLVRSSLAHLDTVYTADAVEFYPLSDSHRNRLVCATYYLLPNNSDSPTTTDEPSTAKHQSRTGQLIVVDVDHEDENYTLNEVERHDTAGIFDIKWSHQPIADQGVLAQANADGTVILHATQAKDDPSPSKWLRPLAKHQTSADGVFYLSLDWSNRVQPEAEPRLITSRNDGMVELLQLSNEHGLESRETWLGHDFEAWIGAFDYWNTSVVYTGGDDAKLKCWDMRQGTSQPSLISKRHLMGVCSIQSNPHVANLLATG</sequence>
<dbReference type="AlphaFoldDB" id="A0A9W8EA44"/>
<keyword evidence="2" id="KW-0677">Repeat</keyword>
<dbReference type="PANTHER" id="PTHR46042">
    <property type="entry name" value="DIPHTHINE METHYLTRANSFERASE"/>
    <property type="match status" value="1"/>
</dbReference>
<dbReference type="GO" id="GO:0061685">
    <property type="term" value="F:diphthine methylesterase activity"/>
    <property type="evidence" value="ECO:0007669"/>
    <property type="project" value="UniProtKB-EC"/>
</dbReference>